<evidence type="ECO:0000313" key="3">
    <source>
        <dbReference type="Proteomes" id="UP000257144"/>
    </source>
</evidence>
<dbReference type="InterPro" id="IPR036291">
    <property type="entry name" value="NAD(P)-bd_dom_sf"/>
</dbReference>
<dbReference type="Proteomes" id="UP000257144">
    <property type="component" value="Unassembled WGS sequence"/>
</dbReference>
<dbReference type="Gene3D" id="3.40.50.720">
    <property type="entry name" value="NAD(P)-binding Rossmann-like Domain"/>
    <property type="match status" value="1"/>
</dbReference>
<dbReference type="InterPro" id="IPR016040">
    <property type="entry name" value="NAD(P)-bd_dom"/>
</dbReference>
<comment type="caution">
    <text evidence="2">The sequence shown here is derived from an EMBL/GenBank/DDBJ whole genome shotgun (WGS) entry which is preliminary data.</text>
</comment>
<evidence type="ECO:0000313" key="2">
    <source>
        <dbReference type="EMBL" id="RDU38111.1"/>
    </source>
</evidence>
<protein>
    <recommendedName>
        <fullName evidence="1">NAD(P)-binding domain-containing protein</fullName>
    </recommendedName>
</protein>
<dbReference type="AlphaFoldDB" id="A0A3D8GVC4"/>
<keyword evidence="3" id="KW-1185">Reference proteome</keyword>
<dbReference type="RefSeq" id="WP_115450027.1">
    <property type="nucleotide sequence ID" value="NZ_QNQT01000001.1"/>
</dbReference>
<name>A0A3D8GVC4_9BACI</name>
<dbReference type="PANTHER" id="PTHR15020:SF50">
    <property type="entry name" value="UPF0659 PROTEIN YMR090W"/>
    <property type="match status" value="1"/>
</dbReference>
<dbReference type="PANTHER" id="PTHR15020">
    <property type="entry name" value="FLAVIN REDUCTASE-RELATED"/>
    <property type="match status" value="1"/>
</dbReference>
<organism evidence="2 3">
    <name type="scientific">Neobacillus piezotolerans</name>
    <dbReference type="NCBI Taxonomy" id="2259171"/>
    <lineage>
        <taxon>Bacteria</taxon>
        <taxon>Bacillati</taxon>
        <taxon>Bacillota</taxon>
        <taxon>Bacilli</taxon>
        <taxon>Bacillales</taxon>
        <taxon>Bacillaceae</taxon>
        <taxon>Neobacillus</taxon>
    </lineage>
</organism>
<dbReference type="OrthoDB" id="2425989at2"/>
<feature type="domain" description="NAD(P)-binding" evidence="1">
    <location>
        <begin position="13"/>
        <end position="185"/>
    </location>
</feature>
<gene>
    <name evidence="2" type="ORF">DRW41_00630</name>
</gene>
<accession>A0A3D8GVC4</accession>
<sequence length="209" mass="22386">MRVLVIGTEDLAGEHVVKLLAEKQHEAVALASSENQEEGLKKLGASDVLRTDRNDFSSAFTGCDAVIYLGGASPRTGESKPILIDHELVLDSIKSAKEYGVRLFVLLSALRDDETDTSGSGTTGAKQMPEELLRKEGIAYTIIRPSAPVDKPGKGRVEVAKTLAFEKGEIPKEDLASVLVEALEADSVINKTITVTSGETPIRQALTEL</sequence>
<dbReference type="EMBL" id="QNQT01000001">
    <property type="protein sequence ID" value="RDU38111.1"/>
    <property type="molecule type" value="Genomic_DNA"/>
</dbReference>
<dbReference type="SUPFAM" id="SSF51735">
    <property type="entry name" value="NAD(P)-binding Rossmann-fold domains"/>
    <property type="match status" value="1"/>
</dbReference>
<dbReference type="Pfam" id="PF13460">
    <property type="entry name" value="NAD_binding_10"/>
    <property type="match status" value="1"/>
</dbReference>
<evidence type="ECO:0000259" key="1">
    <source>
        <dbReference type="Pfam" id="PF13460"/>
    </source>
</evidence>
<proteinExistence type="predicted"/>
<reference evidence="2 3" key="1">
    <citation type="submission" date="2018-07" db="EMBL/GenBank/DDBJ databases">
        <title>Bacillus sp. YLB-04 draft genome sequence.</title>
        <authorList>
            <person name="Yu L."/>
            <person name="Tang X."/>
        </authorList>
    </citation>
    <scope>NUCLEOTIDE SEQUENCE [LARGE SCALE GENOMIC DNA]</scope>
    <source>
        <strain evidence="2 3">YLB-04</strain>
    </source>
</reference>